<dbReference type="PANTHER" id="PTHR16134">
    <property type="entry name" value="F-BOX/TPR REPEAT PROTEIN POF3"/>
    <property type="match status" value="1"/>
</dbReference>
<dbReference type="GO" id="GO:0031146">
    <property type="term" value="P:SCF-dependent proteasomal ubiquitin-dependent protein catabolic process"/>
    <property type="evidence" value="ECO:0007669"/>
    <property type="project" value="TreeGrafter"/>
</dbReference>
<dbReference type="GO" id="GO:0019005">
    <property type="term" value="C:SCF ubiquitin ligase complex"/>
    <property type="evidence" value="ECO:0007669"/>
    <property type="project" value="TreeGrafter"/>
</dbReference>
<protein>
    <submittedName>
        <fullName evidence="1">Uncharacterized protein</fullName>
    </submittedName>
</protein>
<dbReference type="Gene3D" id="3.80.10.10">
    <property type="entry name" value="Ribonuclease Inhibitor"/>
    <property type="match status" value="1"/>
</dbReference>
<dbReference type="EMBL" id="JACXVP010000006">
    <property type="protein sequence ID" value="KAG5598898.1"/>
    <property type="molecule type" value="Genomic_DNA"/>
</dbReference>
<keyword evidence="2" id="KW-1185">Reference proteome</keyword>
<reference evidence="1 2" key="1">
    <citation type="submission" date="2020-09" db="EMBL/GenBank/DDBJ databases">
        <title>De no assembly of potato wild relative species, Solanum commersonii.</title>
        <authorList>
            <person name="Cho K."/>
        </authorList>
    </citation>
    <scope>NUCLEOTIDE SEQUENCE [LARGE SCALE GENOMIC DNA]</scope>
    <source>
        <strain evidence="1">LZ3.2</strain>
        <tissue evidence="1">Leaf</tissue>
    </source>
</reference>
<sequence>MKHVAINFHFVREQVECKQLEVAHLHAYDEVADLLTKPFPRAHFGNHFSKLGVITLKIEVLRRSRKELQELRVFPSDPFSRGPNVSLREQGLVAVSVGCHKLKSVLYFCCQMTNDALVTIARNRPNMIQFRLCIFEPQTPDYLTLEPLDADLGGHYRVFECIGFHAKKLEVISLAFVGDSNLGLHYVLFGWESLRKLEIGDCPFVNFDTCKLLAQKLPGLNVEVIDERGHPDMRPESCPVEKLYTYKTVSRRRFDTRGFVWIIDENGVVMYFWSCR</sequence>
<organism evidence="1 2">
    <name type="scientific">Solanum commersonii</name>
    <name type="common">Commerson's wild potato</name>
    <name type="synonym">Commerson's nightshade</name>
    <dbReference type="NCBI Taxonomy" id="4109"/>
    <lineage>
        <taxon>Eukaryota</taxon>
        <taxon>Viridiplantae</taxon>
        <taxon>Streptophyta</taxon>
        <taxon>Embryophyta</taxon>
        <taxon>Tracheophyta</taxon>
        <taxon>Spermatophyta</taxon>
        <taxon>Magnoliopsida</taxon>
        <taxon>eudicotyledons</taxon>
        <taxon>Gunneridae</taxon>
        <taxon>Pentapetalae</taxon>
        <taxon>asterids</taxon>
        <taxon>lamiids</taxon>
        <taxon>Solanales</taxon>
        <taxon>Solanaceae</taxon>
        <taxon>Solanoideae</taxon>
        <taxon>Solaneae</taxon>
        <taxon>Solanum</taxon>
    </lineage>
</organism>
<proteinExistence type="predicted"/>
<evidence type="ECO:0000313" key="1">
    <source>
        <dbReference type="EMBL" id="KAG5598898.1"/>
    </source>
</evidence>
<comment type="caution">
    <text evidence="1">The sequence shown here is derived from an EMBL/GenBank/DDBJ whole genome shotgun (WGS) entry which is preliminary data.</text>
</comment>
<dbReference type="OrthoDB" id="1927576at2759"/>
<dbReference type="Proteomes" id="UP000824120">
    <property type="component" value="Chromosome 6"/>
</dbReference>
<dbReference type="AlphaFoldDB" id="A0A9J5YF84"/>
<gene>
    <name evidence="1" type="ORF">H5410_030268</name>
</gene>
<evidence type="ECO:0000313" key="2">
    <source>
        <dbReference type="Proteomes" id="UP000824120"/>
    </source>
</evidence>
<dbReference type="InterPro" id="IPR032675">
    <property type="entry name" value="LRR_dom_sf"/>
</dbReference>
<dbReference type="PANTHER" id="PTHR16134:SF79">
    <property type="entry name" value="TIR1"/>
    <property type="match status" value="1"/>
</dbReference>
<accession>A0A9J5YF84</accession>
<name>A0A9J5YF84_SOLCO</name>